<dbReference type="EnsemblPlants" id="MELO3C035624.2.1">
    <property type="protein sequence ID" value="MELO3C035624.2.1"/>
    <property type="gene ID" value="MELO3C035624.2"/>
</dbReference>
<feature type="compositionally biased region" description="Basic residues" evidence="1">
    <location>
        <begin position="11"/>
        <end position="20"/>
    </location>
</feature>
<dbReference type="Gramene" id="MELO3C035624.2.1">
    <property type="protein sequence ID" value="MELO3C035624.2.1"/>
    <property type="gene ID" value="MELO3C035624.2"/>
</dbReference>
<evidence type="ECO:0000313" key="2">
    <source>
        <dbReference type="EnsemblPlants" id="MELO3C035624.2.1"/>
    </source>
</evidence>
<name>A0A9I9ELS7_CUCME</name>
<proteinExistence type="predicted"/>
<reference evidence="2" key="1">
    <citation type="submission" date="2023-03" db="UniProtKB">
        <authorList>
            <consortium name="EnsemblPlants"/>
        </authorList>
    </citation>
    <scope>IDENTIFICATION</scope>
</reference>
<sequence length="140" mass="16004">MVKRRNEANRKRNMCKKSGRRSCMTSRKNNGARMQDNVSKCVTSIKAGLNGSEPRELYESRWKGLAFPPSVKDLLPFPRSNCKPIVFSLSLTHHLISVGYELLERVSSIDLTKHVRKKFGNKFRSSVLPLIICVLKEEQV</sequence>
<evidence type="ECO:0000256" key="1">
    <source>
        <dbReference type="SAM" id="MobiDB-lite"/>
    </source>
</evidence>
<feature type="compositionally biased region" description="Basic and acidic residues" evidence="1">
    <location>
        <begin position="1"/>
        <end position="10"/>
    </location>
</feature>
<organism evidence="2">
    <name type="scientific">Cucumis melo</name>
    <name type="common">Muskmelon</name>
    <dbReference type="NCBI Taxonomy" id="3656"/>
    <lineage>
        <taxon>Eukaryota</taxon>
        <taxon>Viridiplantae</taxon>
        <taxon>Streptophyta</taxon>
        <taxon>Embryophyta</taxon>
        <taxon>Tracheophyta</taxon>
        <taxon>Spermatophyta</taxon>
        <taxon>Magnoliopsida</taxon>
        <taxon>eudicotyledons</taxon>
        <taxon>Gunneridae</taxon>
        <taxon>Pentapetalae</taxon>
        <taxon>rosids</taxon>
        <taxon>fabids</taxon>
        <taxon>Cucurbitales</taxon>
        <taxon>Cucurbitaceae</taxon>
        <taxon>Benincaseae</taxon>
        <taxon>Cucumis</taxon>
    </lineage>
</organism>
<accession>A0A9I9ELS7</accession>
<dbReference type="AlphaFoldDB" id="A0A9I9ELS7"/>
<protein>
    <submittedName>
        <fullName evidence="2">Uncharacterized protein</fullName>
    </submittedName>
</protein>
<feature type="region of interest" description="Disordered" evidence="1">
    <location>
        <begin position="1"/>
        <end position="32"/>
    </location>
</feature>